<evidence type="ECO:0000256" key="2">
    <source>
        <dbReference type="ARBA" id="ARBA00022801"/>
    </source>
</evidence>
<name>A0A6J6XR36_9ZZZZ</name>
<dbReference type="Pfam" id="PF00149">
    <property type="entry name" value="Metallophos"/>
    <property type="match status" value="1"/>
</dbReference>
<dbReference type="InterPro" id="IPR041796">
    <property type="entry name" value="Mre11_N"/>
</dbReference>
<dbReference type="InterPro" id="IPR029052">
    <property type="entry name" value="Metallo-depent_PP-like"/>
</dbReference>
<evidence type="ECO:0000259" key="4">
    <source>
        <dbReference type="Pfam" id="PF00149"/>
    </source>
</evidence>
<proteinExistence type="predicted"/>
<gene>
    <name evidence="5" type="ORF">UFOPK2992_00888</name>
</gene>
<dbReference type="AlphaFoldDB" id="A0A6J6XR36"/>
<dbReference type="GO" id="GO:0008408">
    <property type="term" value="F:3'-5' exonuclease activity"/>
    <property type="evidence" value="ECO:0007669"/>
    <property type="project" value="InterPro"/>
</dbReference>
<evidence type="ECO:0000256" key="3">
    <source>
        <dbReference type="ARBA" id="ARBA00022839"/>
    </source>
</evidence>
<organism evidence="5">
    <name type="scientific">freshwater metagenome</name>
    <dbReference type="NCBI Taxonomy" id="449393"/>
    <lineage>
        <taxon>unclassified sequences</taxon>
        <taxon>metagenomes</taxon>
        <taxon>ecological metagenomes</taxon>
    </lineage>
</organism>
<dbReference type="Gene3D" id="3.60.21.10">
    <property type="match status" value="1"/>
</dbReference>
<protein>
    <submittedName>
        <fullName evidence="5">Unannotated protein</fullName>
    </submittedName>
</protein>
<dbReference type="CDD" id="cd00840">
    <property type="entry name" value="MPP_Mre11_N"/>
    <property type="match status" value="1"/>
</dbReference>
<dbReference type="NCBIfam" id="TIGR00619">
    <property type="entry name" value="sbcd"/>
    <property type="match status" value="1"/>
</dbReference>
<evidence type="ECO:0000256" key="1">
    <source>
        <dbReference type="ARBA" id="ARBA00022722"/>
    </source>
</evidence>
<dbReference type="PANTHER" id="PTHR30337:SF0">
    <property type="entry name" value="NUCLEASE SBCCD SUBUNIT D"/>
    <property type="match status" value="1"/>
</dbReference>
<dbReference type="InterPro" id="IPR004843">
    <property type="entry name" value="Calcineurin-like_PHP"/>
</dbReference>
<accession>A0A6J6XR36</accession>
<keyword evidence="3" id="KW-0269">Exonuclease</keyword>
<keyword evidence="2" id="KW-0378">Hydrolase</keyword>
<dbReference type="InterPro" id="IPR004593">
    <property type="entry name" value="SbcD"/>
</dbReference>
<dbReference type="PANTHER" id="PTHR30337">
    <property type="entry name" value="COMPONENT OF ATP-DEPENDENT DSDNA EXONUCLEASE"/>
    <property type="match status" value="1"/>
</dbReference>
<sequence length="394" mass="42023">MRILHTSDWHLGRSFGAVSLADDQQAFITWMTAEAMSRKVDLVVIAGDIFDRAIAPTEAVVMFRNALRNLQAASITVAVITGNHDGADRVFAYDDLLDLSGVYIRGGYSKIGEVITLNFADGPLDLVMLPFLDPQAAPDGLSEATGEETADASERRRARTHQSVLAAAIAEALPSLSAPRSLAVSHAYVAGATVSDSERQLTIGGTGTVDASLFDKFSYTALGHLHRPQTVGSRLTVRYSGTPLAYSFSEDHAKSIEIIDMAADGTCVVEPVAIPVGRPVLTVTGLIDDLLRAEPSPEAKRSLVRAIITDPGVVLDAKQRLSTLYPHVVEIVLSPPIAMRGDGETPLDRNTVTPSEAATLFWIDSTGDEPSAEQFEVLHAAIAKAAAEIELKAV</sequence>
<dbReference type="GO" id="GO:0006259">
    <property type="term" value="P:DNA metabolic process"/>
    <property type="evidence" value="ECO:0007669"/>
    <property type="project" value="InterPro"/>
</dbReference>
<dbReference type="EMBL" id="CAFAAI010000138">
    <property type="protein sequence ID" value="CAB4798595.1"/>
    <property type="molecule type" value="Genomic_DNA"/>
</dbReference>
<keyword evidence="1" id="KW-0540">Nuclease</keyword>
<evidence type="ECO:0000313" key="5">
    <source>
        <dbReference type="EMBL" id="CAB4798595.1"/>
    </source>
</evidence>
<dbReference type="SUPFAM" id="SSF56300">
    <property type="entry name" value="Metallo-dependent phosphatases"/>
    <property type="match status" value="1"/>
</dbReference>
<feature type="domain" description="Calcineurin-like phosphoesterase" evidence="4">
    <location>
        <begin position="1"/>
        <end position="102"/>
    </location>
</feature>
<reference evidence="5" key="1">
    <citation type="submission" date="2020-05" db="EMBL/GenBank/DDBJ databases">
        <authorList>
            <person name="Chiriac C."/>
            <person name="Salcher M."/>
            <person name="Ghai R."/>
            <person name="Kavagutti S V."/>
        </authorList>
    </citation>
    <scope>NUCLEOTIDE SEQUENCE</scope>
</reference>
<dbReference type="GO" id="GO:0004519">
    <property type="term" value="F:endonuclease activity"/>
    <property type="evidence" value="ECO:0007669"/>
    <property type="project" value="InterPro"/>
</dbReference>
<dbReference type="InterPro" id="IPR050535">
    <property type="entry name" value="DNA_Repair-Maintenance_Comp"/>
</dbReference>